<dbReference type="InterPro" id="IPR007133">
    <property type="entry name" value="RNA_pol_II-assoc_Paf1"/>
</dbReference>
<dbReference type="Proteomes" id="UP000504634">
    <property type="component" value="Unplaced"/>
</dbReference>
<organism evidence="6 7">
    <name type="scientific">Drosophila lebanonensis</name>
    <name type="common">Fruit fly</name>
    <name type="synonym">Scaptodrosophila lebanonensis</name>
    <dbReference type="NCBI Taxonomy" id="7225"/>
    <lineage>
        <taxon>Eukaryota</taxon>
        <taxon>Metazoa</taxon>
        <taxon>Ecdysozoa</taxon>
        <taxon>Arthropoda</taxon>
        <taxon>Hexapoda</taxon>
        <taxon>Insecta</taxon>
        <taxon>Pterygota</taxon>
        <taxon>Neoptera</taxon>
        <taxon>Endopterygota</taxon>
        <taxon>Diptera</taxon>
        <taxon>Brachycera</taxon>
        <taxon>Muscomorpha</taxon>
        <taxon>Ephydroidea</taxon>
        <taxon>Drosophilidae</taxon>
        <taxon>Scaptodrosophila</taxon>
    </lineage>
</organism>
<dbReference type="PANTHER" id="PTHR23188:SF12">
    <property type="entry name" value="RNA POLYMERASE II-ASSOCIATED FACTOR 1 HOMOLOG"/>
    <property type="match status" value="1"/>
</dbReference>
<accession>A0A6J2U578</accession>
<keyword evidence="6" id="KW-1185">Reference proteome</keyword>
<evidence type="ECO:0000256" key="3">
    <source>
        <dbReference type="ARBA" id="ARBA00020462"/>
    </source>
</evidence>
<name>A0A6J2U578_DROLE</name>
<dbReference type="AlphaFoldDB" id="A0A6J2U578"/>
<evidence type="ECO:0000256" key="2">
    <source>
        <dbReference type="ARBA" id="ARBA00007560"/>
    </source>
</evidence>
<comment type="subcellular location">
    <subcellularLocation>
        <location evidence="1">Nucleus</location>
    </subcellularLocation>
</comment>
<evidence type="ECO:0000313" key="6">
    <source>
        <dbReference type="Proteomes" id="UP000504634"/>
    </source>
</evidence>
<dbReference type="GO" id="GO:0006368">
    <property type="term" value="P:transcription elongation by RNA polymerase II"/>
    <property type="evidence" value="ECO:0007669"/>
    <property type="project" value="InterPro"/>
</dbReference>
<evidence type="ECO:0000256" key="5">
    <source>
        <dbReference type="SAM" id="MobiDB-lite"/>
    </source>
</evidence>
<keyword evidence="4" id="KW-0539">Nucleus</keyword>
<dbReference type="GO" id="GO:0000993">
    <property type="term" value="F:RNA polymerase II complex binding"/>
    <property type="evidence" value="ECO:0007669"/>
    <property type="project" value="TreeGrafter"/>
</dbReference>
<feature type="region of interest" description="Disordered" evidence="5">
    <location>
        <begin position="116"/>
        <end position="150"/>
    </location>
</feature>
<reference evidence="7" key="1">
    <citation type="submission" date="2025-08" db="UniProtKB">
        <authorList>
            <consortium name="RefSeq"/>
        </authorList>
    </citation>
    <scope>IDENTIFICATION</scope>
    <source>
        <strain evidence="7">11010-0011.00</strain>
        <tissue evidence="7">Whole body</tissue>
    </source>
</reference>
<evidence type="ECO:0000256" key="4">
    <source>
        <dbReference type="ARBA" id="ARBA00023242"/>
    </source>
</evidence>
<dbReference type="GeneID" id="115630614"/>
<dbReference type="Pfam" id="PF03985">
    <property type="entry name" value="Paf1"/>
    <property type="match status" value="1"/>
</dbReference>
<protein>
    <recommendedName>
        <fullName evidence="3">RNA polymerase II-associated factor 1 homolog</fullName>
    </recommendedName>
</protein>
<dbReference type="GO" id="GO:0016593">
    <property type="term" value="C:Cdc73/Paf1 complex"/>
    <property type="evidence" value="ECO:0007669"/>
    <property type="project" value="InterPro"/>
</dbReference>
<gene>
    <name evidence="7" type="primary">LOC115630614</name>
</gene>
<proteinExistence type="inferred from homology"/>
<sequence>MNKPAASRKTEPKKKQNDLVSQYICPVTYNNPMPDPVIDAKFLPYGNSLLDFIKEPPIFSEQESHYDFHYKGLHLLFDIDLVNQEKYDSDGFPQRMDPRDEALLADIKELDCHSLQSKHQAEIQQQQQQRERQKRNLMESLAASQPKQPDLHISMQTEPLTNEQQVQLINQTFVDVNDSAAQHPIKPMSKAYPVEVLPLFPDTELSKYEFVYTQFDLPPNSTTRGLLKDCGNHMIHFQPKLQTICQLFEEEDKKPVPNNAIFSYISDQKYKEDRLAHSLEKDRFILREHQGVFLYNQCKKHMKFRKERPRPQKQDYQYLLKVTRPNKDGSEAVDDE</sequence>
<dbReference type="RefSeq" id="XP_030383100.1">
    <property type="nucleotide sequence ID" value="XM_030527240.1"/>
</dbReference>
<comment type="similarity">
    <text evidence="2">Belongs to the PAF1 family.</text>
</comment>
<dbReference type="GO" id="GO:0003682">
    <property type="term" value="F:chromatin binding"/>
    <property type="evidence" value="ECO:0007669"/>
    <property type="project" value="TreeGrafter"/>
</dbReference>
<evidence type="ECO:0000256" key="1">
    <source>
        <dbReference type="ARBA" id="ARBA00004123"/>
    </source>
</evidence>
<evidence type="ECO:0000313" key="7">
    <source>
        <dbReference type="RefSeq" id="XP_030383100.1"/>
    </source>
</evidence>
<dbReference type="PANTHER" id="PTHR23188">
    <property type="entry name" value="RNA POLYMERASE II-ASSOCIATED FACTOR 1 HOMOLOG"/>
    <property type="match status" value="1"/>
</dbReference>
<dbReference type="OrthoDB" id="10260285at2759"/>